<organism evidence="3 4">
    <name type="scientific">Streptomyces fragilis</name>
    <dbReference type="NCBI Taxonomy" id="67301"/>
    <lineage>
        <taxon>Bacteria</taxon>
        <taxon>Bacillati</taxon>
        <taxon>Actinomycetota</taxon>
        <taxon>Actinomycetes</taxon>
        <taxon>Kitasatosporales</taxon>
        <taxon>Streptomycetaceae</taxon>
        <taxon>Streptomyces</taxon>
    </lineage>
</organism>
<dbReference type="SUPFAM" id="SSF56024">
    <property type="entry name" value="Phospholipase D/nuclease"/>
    <property type="match status" value="2"/>
</dbReference>
<name>A0ABV2YGJ3_9ACTN</name>
<dbReference type="Pfam" id="PF13091">
    <property type="entry name" value="PLDc_2"/>
    <property type="match status" value="2"/>
</dbReference>
<reference evidence="3 4" key="1">
    <citation type="submission" date="2024-06" db="EMBL/GenBank/DDBJ databases">
        <title>The Natural Products Discovery Center: Release of the First 8490 Sequenced Strains for Exploring Actinobacteria Biosynthetic Diversity.</title>
        <authorList>
            <person name="Kalkreuter E."/>
            <person name="Kautsar S.A."/>
            <person name="Yang D."/>
            <person name="Bader C.D."/>
            <person name="Teijaro C.N."/>
            <person name="Fluegel L."/>
            <person name="Davis C.M."/>
            <person name="Simpson J.R."/>
            <person name="Lauterbach L."/>
            <person name="Steele A.D."/>
            <person name="Gui C."/>
            <person name="Meng S."/>
            <person name="Li G."/>
            <person name="Viehrig K."/>
            <person name="Ye F."/>
            <person name="Su P."/>
            <person name="Kiefer A.F."/>
            <person name="Nichols A."/>
            <person name="Cepeda A.J."/>
            <person name="Yan W."/>
            <person name="Fan B."/>
            <person name="Jiang Y."/>
            <person name="Adhikari A."/>
            <person name="Zheng C.-J."/>
            <person name="Schuster L."/>
            <person name="Cowan T.M."/>
            <person name="Smanski M.J."/>
            <person name="Chevrette M.G."/>
            <person name="De Carvalho L.P.S."/>
            <person name="Shen B."/>
        </authorList>
    </citation>
    <scope>NUCLEOTIDE SEQUENCE [LARGE SCALE GENOMIC DNA]</scope>
    <source>
        <strain evidence="3 4">NPDC038104</strain>
    </source>
</reference>
<evidence type="ECO:0000259" key="2">
    <source>
        <dbReference type="PROSITE" id="PS50035"/>
    </source>
</evidence>
<dbReference type="PANTHER" id="PTHR21248:SF22">
    <property type="entry name" value="PHOSPHOLIPASE D"/>
    <property type="match status" value="1"/>
</dbReference>
<feature type="domain" description="PLD phosphodiesterase" evidence="2">
    <location>
        <begin position="143"/>
        <end position="170"/>
    </location>
</feature>
<feature type="compositionally biased region" description="Low complexity" evidence="1">
    <location>
        <begin position="9"/>
        <end position="23"/>
    </location>
</feature>
<dbReference type="Gene3D" id="3.30.870.10">
    <property type="entry name" value="Endonuclease Chain A"/>
    <property type="match status" value="2"/>
</dbReference>
<dbReference type="CDD" id="cd09110">
    <property type="entry name" value="PLDc_CLS_1"/>
    <property type="match status" value="1"/>
</dbReference>
<feature type="region of interest" description="Disordered" evidence="1">
    <location>
        <begin position="1"/>
        <end position="23"/>
    </location>
</feature>
<dbReference type="Proteomes" id="UP001550850">
    <property type="component" value="Unassembled WGS sequence"/>
</dbReference>
<dbReference type="InterPro" id="IPR001736">
    <property type="entry name" value="PLipase_D/transphosphatidylase"/>
</dbReference>
<dbReference type="CDD" id="cd09159">
    <property type="entry name" value="PLDc_ybhO_like_2"/>
    <property type="match status" value="1"/>
</dbReference>
<dbReference type="InterPro" id="IPR025202">
    <property type="entry name" value="PLD-like_dom"/>
</dbReference>
<dbReference type="PANTHER" id="PTHR21248">
    <property type="entry name" value="CARDIOLIPIN SYNTHASE"/>
    <property type="match status" value="1"/>
</dbReference>
<comment type="caution">
    <text evidence="3">The sequence shown here is derived from an EMBL/GenBank/DDBJ whole genome shotgun (WGS) entry which is preliminary data.</text>
</comment>
<evidence type="ECO:0000313" key="3">
    <source>
        <dbReference type="EMBL" id="MEU3554850.1"/>
    </source>
</evidence>
<feature type="domain" description="PLD phosphodiesterase" evidence="2">
    <location>
        <begin position="320"/>
        <end position="347"/>
    </location>
</feature>
<gene>
    <name evidence="3" type="ORF">AB0E65_11615</name>
</gene>
<proteinExistence type="predicted"/>
<evidence type="ECO:0000256" key="1">
    <source>
        <dbReference type="SAM" id="MobiDB-lite"/>
    </source>
</evidence>
<protein>
    <submittedName>
        <fullName evidence="3">Phospholipase D-like domain-containing protein</fullName>
    </submittedName>
</protein>
<dbReference type="RefSeq" id="WP_108952465.1">
    <property type="nucleotide sequence ID" value="NZ_BEVZ01000002.1"/>
</dbReference>
<dbReference type="SMART" id="SM00155">
    <property type="entry name" value="PLDc"/>
    <property type="match status" value="2"/>
</dbReference>
<dbReference type="PROSITE" id="PS50035">
    <property type="entry name" value="PLD"/>
    <property type="match status" value="2"/>
</dbReference>
<accession>A0ABV2YGJ3</accession>
<sequence>MTTVQHLRAPGAGPGALPDAPLTGDRARRIRRRLERLIGTPATEYNSLLPLRNGDEIFSAMLSGIRAARSTVDLMTFVYWKGAIAREFAEALADRARAGVRVRLLLDGFGSRLIERRLLAVMSEAGVEVAWFRRPLWLSPFKQNHRCHRKVLVIDETTAFTGGVGIAEEWAGDARHETEWRETHFRVRGPAVDGIAAAFTQNWAECHGGLFDDRDGFTEHRPEGDAVVQVVRGSASVGWQDMKTLLRVVLESAESRIRLATAYFAPDADFAALLGAAARRGVEVELLVPGRHTDKPVCRLAGRRLYAGLLDAGVRIWEYRPTMMHAKVLTVDGVLSLVGSGNFNRRSLDHDEEIMLAVLDEELAATLDGHFEQDLTVSEAVDPRTWAARPALWRLQEAAVVPIRRFL</sequence>
<dbReference type="EMBL" id="JBEZUR010000013">
    <property type="protein sequence ID" value="MEU3554850.1"/>
    <property type="molecule type" value="Genomic_DNA"/>
</dbReference>
<keyword evidence="4" id="KW-1185">Reference proteome</keyword>
<evidence type="ECO:0000313" key="4">
    <source>
        <dbReference type="Proteomes" id="UP001550850"/>
    </source>
</evidence>